<evidence type="ECO:0000313" key="3">
    <source>
        <dbReference type="EMBL" id="VFK34943.1"/>
    </source>
</evidence>
<accession>A0A450WXM5</accession>
<dbReference type="EMBL" id="CAADFM010000318">
    <property type="protein sequence ID" value="VFK21812.1"/>
    <property type="molecule type" value="Genomic_DNA"/>
</dbReference>
<name>A0A450WXM5_9GAMM</name>
<proteinExistence type="predicted"/>
<evidence type="ECO:0000259" key="1">
    <source>
        <dbReference type="Pfam" id="PF03167"/>
    </source>
</evidence>
<dbReference type="Gene3D" id="3.40.470.10">
    <property type="entry name" value="Uracil-DNA glycosylase-like domain"/>
    <property type="match status" value="1"/>
</dbReference>
<dbReference type="AlphaFoldDB" id="A0A450WXM5"/>
<dbReference type="InterPro" id="IPR005122">
    <property type="entry name" value="Uracil-DNA_glycosylase-like"/>
</dbReference>
<feature type="domain" description="Uracil-DNA glycosylase-like" evidence="1">
    <location>
        <begin position="77"/>
        <end position="217"/>
    </location>
</feature>
<protein>
    <submittedName>
        <fullName evidence="2">Uracil DNA glycosylase superfamily protein</fullName>
    </submittedName>
</protein>
<gene>
    <name evidence="2" type="ORF">BECKLPF1236A_GA0070988_103185</name>
    <name evidence="3" type="ORF">BECKLPF1236C_GA0070990_103155</name>
</gene>
<dbReference type="Pfam" id="PF03167">
    <property type="entry name" value="UDG"/>
    <property type="match status" value="1"/>
</dbReference>
<dbReference type="CDD" id="cd10035">
    <property type="entry name" value="UDG_like"/>
    <property type="match status" value="1"/>
</dbReference>
<organism evidence="2">
    <name type="scientific">Candidatus Kentrum sp. LPFa</name>
    <dbReference type="NCBI Taxonomy" id="2126335"/>
    <lineage>
        <taxon>Bacteria</taxon>
        <taxon>Pseudomonadati</taxon>
        <taxon>Pseudomonadota</taxon>
        <taxon>Gammaproteobacteria</taxon>
        <taxon>Candidatus Kentrum</taxon>
    </lineage>
</organism>
<sequence length="243" mass="27438">MIATRARLPIDLSRRNSIITPTSFVRELVSLEFDNAFNPYSHRCAVHDREDAPRLRSESLRAMLETAGEYDIDSIWIGRDLGYRGGRRTGLAFTDDVHLDAHGARWGIPVPRPTKGGMVAERTAFIVWDILSRVKDPVFLWNVFPLHPHEADNPFSNRPHTPLERKAGEEFLSQVISLLRPRRLIAIGNDAARTVNRLFEHGAVIQVRHPSYGGQTRFLAQVADLYELCEPRQGVFCFGDAGA</sequence>
<dbReference type="EMBL" id="CAADFP010000315">
    <property type="protein sequence ID" value="VFK34943.1"/>
    <property type="molecule type" value="Genomic_DNA"/>
</dbReference>
<dbReference type="InterPro" id="IPR036895">
    <property type="entry name" value="Uracil-DNA_glycosylase-like_sf"/>
</dbReference>
<reference evidence="2" key="1">
    <citation type="submission" date="2019-02" db="EMBL/GenBank/DDBJ databases">
        <authorList>
            <person name="Gruber-Vodicka R. H."/>
            <person name="Seah K. B. B."/>
        </authorList>
    </citation>
    <scope>NUCLEOTIDE SEQUENCE</scope>
    <source>
        <strain evidence="2">BECK_S312</strain>
        <strain evidence="3">BECK_S426</strain>
    </source>
</reference>
<evidence type="ECO:0000313" key="2">
    <source>
        <dbReference type="EMBL" id="VFK21812.1"/>
    </source>
</evidence>
<dbReference type="SUPFAM" id="SSF52141">
    <property type="entry name" value="Uracil-DNA glycosylase-like"/>
    <property type="match status" value="1"/>
</dbReference>